<feature type="signal peptide" evidence="5">
    <location>
        <begin position="1"/>
        <end position="32"/>
    </location>
</feature>
<organism evidence="7 8">
    <name type="scientific">Pseudochelatococcus lubricantis</name>
    <dbReference type="NCBI Taxonomy" id="1538102"/>
    <lineage>
        <taxon>Bacteria</taxon>
        <taxon>Pseudomonadati</taxon>
        <taxon>Pseudomonadota</taxon>
        <taxon>Alphaproteobacteria</taxon>
        <taxon>Hyphomicrobiales</taxon>
        <taxon>Chelatococcaceae</taxon>
        <taxon>Pseudochelatococcus</taxon>
    </lineage>
</organism>
<evidence type="ECO:0000256" key="2">
    <source>
        <dbReference type="ARBA" id="ARBA00005001"/>
    </source>
</evidence>
<proteinExistence type="inferred from homology"/>
<evidence type="ECO:0000256" key="3">
    <source>
        <dbReference type="ARBA" id="ARBA00009284"/>
    </source>
</evidence>
<comment type="caution">
    <text evidence="7">The sequence shown here is derived from an EMBL/GenBank/DDBJ whole genome shotgun (WGS) entry which is preliminary data.</text>
</comment>
<keyword evidence="4" id="KW-0574">Periplasm</keyword>
<evidence type="ECO:0000259" key="6">
    <source>
        <dbReference type="Pfam" id="PF04349"/>
    </source>
</evidence>
<gene>
    <name evidence="7" type="ORF">FHS82_001952</name>
</gene>
<comment type="pathway">
    <text evidence="2">Glycan metabolism; osmoregulated periplasmic glucan (OPG) biosynthesis.</text>
</comment>
<evidence type="ECO:0000256" key="4">
    <source>
        <dbReference type="ARBA" id="ARBA00022764"/>
    </source>
</evidence>
<evidence type="ECO:0000313" key="8">
    <source>
        <dbReference type="Proteomes" id="UP001429580"/>
    </source>
</evidence>
<dbReference type="PANTHER" id="PTHR30504:SF2">
    <property type="entry name" value="GLUCANS BIOSYNTHESIS PROTEIN G"/>
    <property type="match status" value="1"/>
</dbReference>
<dbReference type="Proteomes" id="UP001429580">
    <property type="component" value="Unassembled WGS sequence"/>
</dbReference>
<dbReference type="PROSITE" id="PS51318">
    <property type="entry name" value="TAT"/>
    <property type="match status" value="1"/>
</dbReference>
<feature type="domain" description="Glucan biosynthesis periplasmic MdoG C-terminal" evidence="6">
    <location>
        <begin position="61"/>
        <end position="539"/>
    </location>
</feature>
<evidence type="ECO:0000313" key="7">
    <source>
        <dbReference type="EMBL" id="NIJ58110.1"/>
    </source>
</evidence>
<dbReference type="InterPro" id="IPR014718">
    <property type="entry name" value="GH-type_carb-bd"/>
</dbReference>
<dbReference type="InterPro" id="IPR014756">
    <property type="entry name" value="Ig_E-set"/>
</dbReference>
<dbReference type="InterPro" id="IPR014438">
    <property type="entry name" value="Glucan_biosyn_MdoG/MdoD"/>
</dbReference>
<dbReference type="RefSeq" id="WP_246225264.1">
    <property type="nucleotide sequence ID" value="NZ_JAASQI010000004.1"/>
</dbReference>
<dbReference type="Pfam" id="PF04349">
    <property type="entry name" value="MdoG"/>
    <property type="match status" value="1"/>
</dbReference>
<name>A0ABX0V1N1_9HYPH</name>
<dbReference type="Gene3D" id="2.70.98.10">
    <property type="match status" value="1"/>
</dbReference>
<keyword evidence="5" id="KW-0732">Signal</keyword>
<feature type="chain" id="PRO_5046678538" evidence="5">
    <location>
        <begin position="33"/>
        <end position="542"/>
    </location>
</feature>
<dbReference type="InterPro" id="IPR007444">
    <property type="entry name" value="Glucan_biosyn_MdoG_C"/>
</dbReference>
<dbReference type="PIRSF" id="PIRSF006281">
    <property type="entry name" value="MdoG"/>
    <property type="match status" value="1"/>
</dbReference>
<reference evidence="7 8" key="1">
    <citation type="submission" date="2020-03" db="EMBL/GenBank/DDBJ databases">
        <title>Genomic Encyclopedia of Type Strains, Phase IV (KMG-IV): sequencing the most valuable type-strain genomes for metagenomic binning, comparative biology and taxonomic classification.</title>
        <authorList>
            <person name="Goeker M."/>
        </authorList>
    </citation>
    <scope>NUCLEOTIDE SEQUENCE [LARGE SCALE GENOMIC DNA]</scope>
    <source>
        <strain evidence="7 8">DSM 103870</strain>
    </source>
</reference>
<dbReference type="Gene3D" id="2.60.40.10">
    <property type="entry name" value="Immunoglobulins"/>
    <property type="match status" value="1"/>
</dbReference>
<accession>A0ABX0V1N1</accession>
<dbReference type="SUPFAM" id="SSF74650">
    <property type="entry name" value="Galactose mutarotase-like"/>
    <property type="match status" value="1"/>
</dbReference>
<dbReference type="SUPFAM" id="SSF81296">
    <property type="entry name" value="E set domains"/>
    <property type="match status" value="1"/>
</dbReference>
<protein>
    <submittedName>
        <fullName evidence="7">Glucans biosynthesis protein</fullName>
    </submittedName>
</protein>
<evidence type="ECO:0000256" key="1">
    <source>
        <dbReference type="ARBA" id="ARBA00004418"/>
    </source>
</evidence>
<sequence length="542" mass="59641">MSRPSMFRSSGQSPLSRRGVLKSLAATLAASAALVQPAGMGFAQTPPADAAGEETPQVARFGYEDVVQRARELAAVAFDDHVPPLPEGVANLDFDAYRNIRFRPDKALLGSGGGPFRLQMFHLGFLFRRPVTVSIIRDGVPTPVPYSPQLFDMGGVKLDSELPVNLGFAGFRLHYPLNNPHVLDELISFLGASYFRFLGRGQQYGLSARGLAVNAGAQEEFPFFRAFWIDNPGPGAERVTVLGLLDSASVTGAFQFFVYPGEETVVDVTATLFVRQPIEWLGVAPLTSMYFVGENDRRFLDEFRPELHDSDGLLVHAGSGEWIWRPLRNPPEQARSSFIDKNIRGFGLLQRDRNFEHYQDIDLHYELRPGYWVEPVGDWGPGHVELLEIPTNDETNDNIVAFWVPDAKPQPGQTLVYRYRIRAVADAEGLHPGGRAVNTYQGKPKAAGSTEAVLPGTRRFLVDFAGNDLAYYALDPASVTIDASVSKGQVVRTFLSSNAKINGFRAGIDVAVPPGETVDIRAFLRAGGRALTETWIHPWTAR</sequence>
<dbReference type="EMBL" id="JAASQI010000004">
    <property type="protein sequence ID" value="NIJ58110.1"/>
    <property type="molecule type" value="Genomic_DNA"/>
</dbReference>
<dbReference type="InterPro" id="IPR013783">
    <property type="entry name" value="Ig-like_fold"/>
</dbReference>
<keyword evidence="8" id="KW-1185">Reference proteome</keyword>
<dbReference type="InterPro" id="IPR011013">
    <property type="entry name" value="Gal_mutarotase_sf_dom"/>
</dbReference>
<dbReference type="InterPro" id="IPR006311">
    <property type="entry name" value="TAT_signal"/>
</dbReference>
<dbReference type="PANTHER" id="PTHR30504">
    <property type="entry name" value="GLUCANS BIOSYNTHESIS PROTEIN"/>
    <property type="match status" value="1"/>
</dbReference>
<evidence type="ECO:0000256" key="5">
    <source>
        <dbReference type="SAM" id="SignalP"/>
    </source>
</evidence>
<comment type="subcellular location">
    <subcellularLocation>
        <location evidence="1">Periplasm</location>
    </subcellularLocation>
</comment>
<comment type="similarity">
    <text evidence="3">Belongs to the OpgD/OpgG family.</text>
</comment>